<evidence type="ECO:0000313" key="1">
    <source>
        <dbReference type="EMBL" id="NKQ27753.1"/>
    </source>
</evidence>
<gene>
    <name evidence="1" type="ORF">HF200_25930</name>
</gene>
<evidence type="ECO:0008006" key="3">
    <source>
        <dbReference type="Google" id="ProtNLM"/>
    </source>
</evidence>
<accession>A0ABX1IQ51</accession>
<comment type="caution">
    <text evidence="1">The sequence shown here is derived from an EMBL/GenBank/DDBJ whole genome shotgun (WGS) entry which is preliminary data.</text>
</comment>
<dbReference type="EMBL" id="JAAXMD010000316">
    <property type="protein sequence ID" value="NKQ27753.1"/>
    <property type="molecule type" value="Genomic_DNA"/>
</dbReference>
<name>A0ABX1IQ51_STRGB</name>
<reference evidence="1 2" key="1">
    <citation type="submission" date="2020-04" db="EMBL/GenBank/DDBJ databases">
        <title>Genome sequence of Streptomyces galbus strain I339.</title>
        <authorList>
            <person name="Silva E.A.N."/>
            <person name="Merces M."/>
            <person name="Castelo Branco A.P.O.T."/>
            <person name="Vasconcelos P.C."/>
            <person name="Costa N.P."/>
            <person name="Marinho G.C.S."/>
            <person name="Oliveira C.J.B."/>
            <person name="Araujo D."/>
            <person name="Rodrigues Junior V.S."/>
            <person name="Almeida R."/>
            <person name="Silva Filho U.R."/>
            <person name="Andrade A.S.A."/>
            <person name="Cibulski S.P."/>
        </authorList>
    </citation>
    <scope>NUCLEOTIDE SEQUENCE [LARGE SCALE GENOMIC DNA]</scope>
    <source>
        <strain evidence="1 2">I339</strain>
    </source>
</reference>
<sequence length="100" mass="11075">AMRVWRRRRWNECCSFVSRGRRLGKLTVVWRARGCKKGAPVGGLPATGQAPEGTPGARVSATAGELVLYLYDRIPADGDRVRIDGDPALLDQLRAWDPQE</sequence>
<evidence type="ECO:0000313" key="2">
    <source>
        <dbReference type="Proteomes" id="UP000744032"/>
    </source>
</evidence>
<keyword evidence="2" id="KW-1185">Reference proteome</keyword>
<protein>
    <recommendedName>
        <fullName evidence="3">MDMPI C-terminal domain-containing protein</fullName>
    </recommendedName>
</protein>
<organism evidence="1 2">
    <name type="scientific">Streptomyces galbus</name>
    <dbReference type="NCBI Taxonomy" id="33898"/>
    <lineage>
        <taxon>Bacteria</taxon>
        <taxon>Bacillati</taxon>
        <taxon>Actinomycetota</taxon>
        <taxon>Actinomycetes</taxon>
        <taxon>Kitasatosporales</taxon>
        <taxon>Streptomycetaceae</taxon>
        <taxon>Streptomyces</taxon>
    </lineage>
</organism>
<dbReference type="Proteomes" id="UP000744032">
    <property type="component" value="Unassembled WGS sequence"/>
</dbReference>
<feature type="non-terminal residue" evidence="1">
    <location>
        <position position="1"/>
    </location>
</feature>
<proteinExistence type="predicted"/>